<evidence type="ECO:0000313" key="9">
    <source>
        <dbReference type="EMBL" id="TGG89048.1"/>
    </source>
</evidence>
<reference evidence="8 10" key="1">
    <citation type="submission" date="2016-10" db="EMBL/GenBank/DDBJ databases">
        <authorList>
            <person name="de Groot N.N."/>
        </authorList>
    </citation>
    <scope>NUCLEOTIDE SEQUENCE [LARGE SCALE GENOMIC DNA]</scope>
    <source>
        <strain evidence="8 10">WG14</strain>
    </source>
</reference>
<dbReference type="InterPro" id="IPR001789">
    <property type="entry name" value="Sig_transdc_resp-reg_receiver"/>
</dbReference>
<feature type="domain" description="Response regulatory" evidence="7">
    <location>
        <begin position="3"/>
        <end position="117"/>
    </location>
</feature>
<dbReference type="RefSeq" id="WP_091401985.1">
    <property type="nucleotide sequence ID" value="NZ_FMYV01000001.1"/>
</dbReference>
<dbReference type="PANTHER" id="PTHR44591:SF14">
    <property type="entry name" value="PROTEIN PILG"/>
    <property type="match status" value="1"/>
</dbReference>
<proteinExistence type="predicted"/>
<dbReference type="AlphaFoldDB" id="A0A1G6I0Q8"/>
<accession>A0A1G6I0Q8</accession>
<evidence type="ECO:0000256" key="4">
    <source>
        <dbReference type="ARBA" id="ARBA00023125"/>
    </source>
</evidence>
<dbReference type="OrthoDB" id="9790669at2"/>
<dbReference type="Pfam" id="PF00072">
    <property type="entry name" value="Response_reg"/>
    <property type="match status" value="1"/>
</dbReference>
<protein>
    <submittedName>
        <fullName evidence="8 9">Response regulator</fullName>
    </submittedName>
</protein>
<dbReference type="FunFam" id="3.40.50.2300:FF:000001">
    <property type="entry name" value="DNA-binding response regulator PhoB"/>
    <property type="match status" value="1"/>
</dbReference>
<dbReference type="Proteomes" id="UP000297288">
    <property type="component" value="Unassembled WGS sequence"/>
</dbReference>
<organism evidence="8 10">
    <name type="scientific">Geotoga petraea</name>
    <dbReference type="NCBI Taxonomy" id="28234"/>
    <lineage>
        <taxon>Bacteria</taxon>
        <taxon>Thermotogati</taxon>
        <taxon>Thermotogota</taxon>
        <taxon>Thermotogae</taxon>
        <taxon>Petrotogales</taxon>
        <taxon>Petrotogaceae</taxon>
        <taxon>Geotoga</taxon>
    </lineage>
</organism>
<keyword evidence="3" id="KW-0805">Transcription regulation</keyword>
<dbReference type="InterPro" id="IPR011006">
    <property type="entry name" value="CheY-like_superfamily"/>
</dbReference>
<evidence type="ECO:0000256" key="1">
    <source>
        <dbReference type="ARBA" id="ARBA00022553"/>
    </source>
</evidence>
<evidence type="ECO:0000256" key="3">
    <source>
        <dbReference type="ARBA" id="ARBA00023015"/>
    </source>
</evidence>
<name>A0A1G6I0Q8_9BACT</name>
<gene>
    <name evidence="9" type="ORF">E4650_02310</name>
    <name evidence="8" type="ORF">SAMN04488588_0203</name>
</gene>
<keyword evidence="4" id="KW-0238">DNA-binding</keyword>
<dbReference type="Proteomes" id="UP000199322">
    <property type="component" value="Unassembled WGS sequence"/>
</dbReference>
<dbReference type="EMBL" id="FMYV01000001">
    <property type="protein sequence ID" value="SDC00044.1"/>
    <property type="molecule type" value="Genomic_DNA"/>
</dbReference>
<dbReference type="PANTHER" id="PTHR44591">
    <property type="entry name" value="STRESS RESPONSE REGULATOR PROTEIN 1"/>
    <property type="match status" value="1"/>
</dbReference>
<dbReference type="InterPro" id="IPR050595">
    <property type="entry name" value="Bact_response_regulator"/>
</dbReference>
<evidence type="ECO:0000313" key="11">
    <source>
        <dbReference type="Proteomes" id="UP000297288"/>
    </source>
</evidence>
<evidence type="ECO:0000313" key="10">
    <source>
        <dbReference type="Proteomes" id="UP000199322"/>
    </source>
</evidence>
<evidence type="ECO:0000256" key="2">
    <source>
        <dbReference type="ARBA" id="ARBA00023012"/>
    </source>
</evidence>
<keyword evidence="5" id="KW-0804">Transcription</keyword>
<reference evidence="9 11" key="2">
    <citation type="submission" date="2019-04" db="EMBL/GenBank/DDBJ databases">
        <title>Draft genome sequence data and analysis of a Fermenting Bacterium, Geotoga petraea strain HO-Geo1, isolated from heavy-oil petroleum reservoir in Russia.</title>
        <authorList>
            <person name="Grouzdev D.S."/>
            <person name="Semenova E.M."/>
            <person name="Sokolova D.S."/>
            <person name="Tourova T.P."/>
            <person name="Poltaraus A.B."/>
            <person name="Nazina T.N."/>
        </authorList>
    </citation>
    <scope>NUCLEOTIDE SEQUENCE [LARGE SCALE GENOMIC DNA]</scope>
    <source>
        <strain evidence="9 11">HO-Geo1</strain>
    </source>
</reference>
<dbReference type="GO" id="GO:0003677">
    <property type="term" value="F:DNA binding"/>
    <property type="evidence" value="ECO:0007669"/>
    <property type="project" value="UniProtKB-KW"/>
</dbReference>
<feature type="modified residue" description="4-aspartylphosphate" evidence="6">
    <location>
        <position position="52"/>
    </location>
</feature>
<dbReference type="SMART" id="SM00448">
    <property type="entry name" value="REC"/>
    <property type="match status" value="1"/>
</dbReference>
<dbReference type="SUPFAM" id="SSF52172">
    <property type="entry name" value="CheY-like"/>
    <property type="match status" value="1"/>
</dbReference>
<dbReference type="Gene3D" id="3.40.50.2300">
    <property type="match status" value="1"/>
</dbReference>
<sequence>MKRILVVDDSNVLRRIITFNLKSAGYEVMEAVNGKEGLDKIESENPDMIFLDIMMPVMDGFTVLKELKKINCKIPVVVLTAKGGESDEEMALNLGAKKVITKPFSPKFLVDTVSELLGDNDG</sequence>
<dbReference type="EMBL" id="SRME01000001">
    <property type="protein sequence ID" value="TGG89048.1"/>
    <property type="molecule type" value="Genomic_DNA"/>
</dbReference>
<dbReference type="GO" id="GO:0000160">
    <property type="term" value="P:phosphorelay signal transduction system"/>
    <property type="evidence" value="ECO:0007669"/>
    <property type="project" value="UniProtKB-KW"/>
</dbReference>
<keyword evidence="1 6" id="KW-0597">Phosphoprotein</keyword>
<evidence type="ECO:0000259" key="7">
    <source>
        <dbReference type="PROSITE" id="PS50110"/>
    </source>
</evidence>
<keyword evidence="2" id="KW-0902">Two-component regulatory system</keyword>
<dbReference type="STRING" id="28234.SAMN04488588_0203"/>
<keyword evidence="10" id="KW-1185">Reference proteome</keyword>
<dbReference type="PROSITE" id="PS50110">
    <property type="entry name" value="RESPONSE_REGULATORY"/>
    <property type="match status" value="1"/>
</dbReference>
<evidence type="ECO:0000313" key="8">
    <source>
        <dbReference type="EMBL" id="SDC00044.1"/>
    </source>
</evidence>
<evidence type="ECO:0000256" key="6">
    <source>
        <dbReference type="PROSITE-ProRule" id="PRU00169"/>
    </source>
</evidence>
<evidence type="ECO:0000256" key="5">
    <source>
        <dbReference type="ARBA" id="ARBA00023163"/>
    </source>
</evidence>